<accession>A0A0G4MB40</accession>
<evidence type="ECO:0000313" key="2">
    <source>
        <dbReference type="Proteomes" id="UP000045706"/>
    </source>
</evidence>
<gene>
    <name evidence="1" type="ORF">BN1723_014507</name>
</gene>
<protein>
    <submittedName>
        <fullName evidence="1">Uncharacterized protein</fullName>
    </submittedName>
</protein>
<evidence type="ECO:0000313" key="1">
    <source>
        <dbReference type="EMBL" id="CRK31509.1"/>
    </source>
</evidence>
<sequence length="288" mass="29904">MLLKYTHGKKSFFRLAAVLELSQQDLAVLGRERARRVAVVDGVGRLALGSLEQIAHEDGRLGRDGGSRLRRRQTRDVAGGPDVGELLVLGRAVVDVDVAGAVGERAVLDEGVGAHLGRDVQEVKVFLDLVLAVGAGKGGRVAVNGDEVVQEESLDVPLLAERLERRGVLGHGEHAAEAAGEADLDGGRGGVARVVEPNLLPVVEGKPHDLLGGAGALDDAGGLCEDGGALLEFLNRGEDLVAAVVAVDGRDESIRVGERLGKTLDAAKVNADTRGHNQLVVAQGAAIL</sequence>
<proteinExistence type="predicted"/>
<organism evidence="1 2">
    <name type="scientific">Verticillium longisporum</name>
    <name type="common">Verticillium dahliae var. longisporum</name>
    <dbReference type="NCBI Taxonomy" id="100787"/>
    <lineage>
        <taxon>Eukaryota</taxon>
        <taxon>Fungi</taxon>
        <taxon>Dikarya</taxon>
        <taxon>Ascomycota</taxon>
        <taxon>Pezizomycotina</taxon>
        <taxon>Sordariomycetes</taxon>
        <taxon>Hypocreomycetidae</taxon>
        <taxon>Glomerellales</taxon>
        <taxon>Plectosphaerellaceae</taxon>
        <taxon>Verticillium</taxon>
    </lineage>
</organism>
<dbReference type="AlphaFoldDB" id="A0A0G4MB40"/>
<dbReference type="EMBL" id="CVQI01023780">
    <property type="protein sequence ID" value="CRK31509.1"/>
    <property type="molecule type" value="Genomic_DNA"/>
</dbReference>
<reference evidence="2" key="1">
    <citation type="submission" date="2015-05" db="EMBL/GenBank/DDBJ databases">
        <authorList>
            <person name="Fogelqvist Johan"/>
        </authorList>
    </citation>
    <scope>NUCLEOTIDE SEQUENCE [LARGE SCALE GENOMIC DNA]</scope>
</reference>
<dbReference type="Proteomes" id="UP000045706">
    <property type="component" value="Unassembled WGS sequence"/>
</dbReference>
<name>A0A0G4MB40_VERLO</name>